<name>A0A9J7M619_BRAFL</name>
<evidence type="ECO:0000313" key="4">
    <source>
        <dbReference type="RefSeq" id="XP_035695058.1"/>
    </source>
</evidence>
<dbReference type="Gene3D" id="3.30.160.60">
    <property type="entry name" value="Classic Zinc Finger"/>
    <property type="match status" value="1"/>
</dbReference>
<reference evidence="3" key="1">
    <citation type="journal article" date="2020" name="Nat. Ecol. Evol.">
        <title>Deeply conserved synteny resolves early events in vertebrate evolution.</title>
        <authorList>
            <person name="Simakov O."/>
            <person name="Marletaz F."/>
            <person name="Yue J.X."/>
            <person name="O'Connell B."/>
            <person name="Jenkins J."/>
            <person name="Brandt A."/>
            <person name="Calef R."/>
            <person name="Tung C.H."/>
            <person name="Huang T.K."/>
            <person name="Schmutz J."/>
            <person name="Satoh N."/>
            <person name="Yu J.K."/>
            <person name="Putnam N.H."/>
            <person name="Green R.E."/>
            <person name="Rokhsar D.S."/>
        </authorList>
    </citation>
    <scope>NUCLEOTIDE SEQUENCE [LARGE SCALE GENOMIC DNA]</scope>
    <source>
        <strain evidence="3">S238N-H82</strain>
    </source>
</reference>
<accession>A0A9J7M619</accession>
<evidence type="ECO:0000259" key="2">
    <source>
        <dbReference type="SMART" id="SM00355"/>
    </source>
</evidence>
<proteinExistence type="predicted"/>
<keyword evidence="3" id="KW-1185">Reference proteome</keyword>
<evidence type="ECO:0000313" key="3">
    <source>
        <dbReference type="Proteomes" id="UP000001554"/>
    </source>
</evidence>
<dbReference type="InterPro" id="IPR013087">
    <property type="entry name" value="Znf_C2H2_type"/>
</dbReference>
<evidence type="ECO:0000256" key="1">
    <source>
        <dbReference type="SAM" id="MobiDB-lite"/>
    </source>
</evidence>
<dbReference type="OMA" id="MEHTHTS"/>
<dbReference type="OrthoDB" id="10027779at2759"/>
<dbReference type="Proteomes" id="UP000001554">
    <property type="component" value="Chromosome 13"/>
</dbReference>
<feature type="region of interest" description="Disordered" evidence="1">
    <location>
        <begin position="173"/>
        <end position="235"/>
    </location>
</feature>
<reference evidence="4" key="2">
    <citation type="submission" date="2025-08" db="UniProtKB">
        <authorList>
            <consortium name="RefSeq"/>
        </authorList>
    </citation>
    <scope>IDENTIFICATION</scope>
    <source>
        <strain evidence="4">S238N-H82</strain>
        <tissue evidence="4">Testes</tissue>
    </source>
</reference>
<dbReference type="RefSeq" id="XP_035695058.1">
    <property type="nucleotide sequence ID" value="XM_035839165.1"/>
</dbReference>
<feature type="domain" description="C2H2-type" evidence="2">
    <location>
        <begin position="33"/>
        <end position="56"/>
    </location>
</feature>
<dbReference type="SMART" id="SM00355">
    <property type="entry name" value="ZnF_C2H2"/>
    <property type="match status" value="3"/>
</dbReference>
<dbReference type="KEGG" id="bfo:118428887"/>
<feature type="domain" description="C2H2-type" evidence="2">
    <location>
        <begin position="60"/>
        <end position="83"/>
    </location>
</feature>
<gene>
    <name evidence="4" type="primary">LOC118428887</name>
</gene>
<organism evidence="3 4">
    <name type="scientific">Branchiostoma floridae</name>
    <name type="common">Florida lancelet</name>
    <name type="synonym">Amphioxus</name>
    <dbReference type="NCBI Taxonomy" id="7739"/>
    <lineage>
        <taxon>Eukaryota</taxon>
        <taxon>Metazoa</taxon>
        <taxon>Chordata</taxon>
        <taxon>Cephalochordata</taxon>
        <taxon>Leptocardii</taxon>
        <taxon>Amphioxiformes</taxon>
        <taxon>Branchiostomatidae</taxon>
        <taxon>Branchiostoma</taxon>
    </lineage>
</organism>
<dbReference type="GeneID" id="118428887"/>
<sequence length="351" mass="39255">MNMEDTDGLDATNRPTWGGRPRNRTPGTKVERYCCPFCTFVTWAGPAVLSYHLRSHLGTQHCPICGVSAASKPALHQHIARRHIRPDTAYSDNKDYLAEAPDKCLSFCEPCQMVARYDRRVFLHCCFLCDYSDSNSLNLTRHVMAGHVQIAKTQIEFNTPGLVQQPPVHFSVVSPDKDVGQNCSIRQKPEGEAERQGPGEELRTPPQERQRHGKRKSLETSPPTMEHTHTSPSALSVVKDYVTVPLKKRRKVSMETVNNEPSTACEKDNSLSTRLSPSSQQEMQGQNAETVTSRVTYNVGFCSMWMPLTSSPPVLEQEVPLDLSVRKAPPADLSESAMPVITSVFSWKDYI</sequence>
<dbReference type="AlphaFoldDB" id="A0A9J7M619"/>
<feature type="region of interest" description="Disordered" evidence="1">
    <location>
        <begin position="252"/>
        <end position="289"/>
    </location>
</feature>
<feature type="domain" description="C2H2-type" evidence="2">
    <location>
        <begin position="124"/>
        <end position="147"/>
    </location>
</feature>
<feature type="compositionally biased region" description="Polar residues" evidence="1">
    <location>
        <begin position="270"/>
        <end position="289"/>
    </location>
</feature>
<feature type="compositionally biased region" description="Basic and acidic residues" evidence="1">
    <location>
        <begin position="187"/>
        <end position="210"/>
    </location>
</feature>
<feature type="region of interest" description="Disordered" evidence="1">
    <location>
        <begin position="1"/>
        <end position="24"/>
    </location>
</feature>
<protein>
    <submittedName>
        <fullName evidence="4">Uncharacterized protein LOC118428887</fullName>
    </submittedName>
</protein>